<dbReference type="CDD" id="cd04163">
    <property type="entry name" value="Era"/>
    <property type="match status" value="1"/>
</dbReference>
<dbReference type="PANTHER" id="PTHR42698">
    <property type="entry name" value="GTPASE ERA"/>
    <property type="match status" value="1"/>
</dbReference>
<evidence type="ECO:0000256" key="15">
    <source>
        <dbReference type="ARBA" id="ARBA00030975"/>
    </source>
</evidence>
<evidence type="ECO:0000256" key="14">
    <source>
        <dbReference type="ARBA" id="ARBA00025227"/>
    </source>
</evidence>
<dbReference type="KEGG" id="pki:111854731"/>
<evidence type="ECO:0000313" key="20">
    <source>
        <dbReference type="Proteomes" id="UP000261540"/>
    </source>
</evidence>
<dbReference type="SUPFAM" id="SSF54814">
    <property type="entry name" value="Prokaryotic type KH domain (KH-domain type II)"/>
    <property type="match status" value="1"/>
</dbReference>
<keyword evidence="20" id="KW-1185">Reference proteome</keyword>
<feature type="region of interest" description="G3" evidence="16">
    <location>
        <begin position="159"/>
        <end position="162"/>
    </location>
</feature>
<dbReference type="STRING" id="1676925.ENSPKIP00000038545"/>
<dbReference type="CTD" id="26284"/>
<dbReference type="Gene3D" id="3.30.300.20">
    <property type="match status" value="1"/>
</dbReference>
<accession>A0A3B3T7A9</accession>
<dbReference type="PRINTS" id="PR00326">
    <property type="entry name" value="GTP1OBG"/>
</dbReference>
<comment type="similarity">
    <text evidence="3 16">Belongs to the TRAFAC class TrmE-Era-EngA-EngB-Septin-like GTPase superfamily. Era GTPase family.</text>
</comment>
<keyword evidence="9" id="KW-0694">RNA-binding</keyword>
<dbReference type="OrthoDB" id="8954335at2759"/>
<keyword evidence="12 16" id="KW-0342">GTP-binding</keyword>
<keyword evidence="13" id="KW-0472">Membrane</keyword>
<dbReference type="GO" id="GO:0019843">
    <property type="term" value="F:rRNA binding"/>
    <property type="evidence" value="ECO:0007669"/>
    <property type="project" value="UniProtKB-KW"/>
</dbReference>
<evidence type="ECO:0000256" key="11">
    <source>
        <dbReference type="ARBA" id="ARBA00023128"/>
    </source>
</evidence>
<dbReference type="Ensembl" id="ENSPKIT00000019538.1">
    <property type="protein sequence ID" value="ENSPKIP00000038545.1"/>
    <property type="gene ID" value="ENSPKIG00000016278.1"/>
</dbReference>
<evidence type="ECO:0000256" key="8">
    <source>
        <dbReference type="ARBA" id="ARBA00022792"/>
    </source>
</evidence>
<evidence type="ECO:0000256" key="5">
    <source>
        <dbReference type="ARBA" id="ARBA00022517"/>
    </source>
</evidence>
<keyword evidence="7 16" id="KW-0547">Nucleotide-binding</keyword>
<proteinExistence type="inferred from homology"/>
<feature type="domain" description="Era-type G" evidence="18">
    <location>
        <begin position="104"/>
        <end position="343"/>
    </location>
</feature>
<dbReference type="InterPro" id="IPR030388">
    <property type="entry name" value="G_ERA_dom"/>
</dbReference>
<evidence type="ECO:0000256" key="4">
    <source>
        <dbReference type="ARBA" id="ARBA00019149"/>
    </source>
</evidence>
<dbReference type="InterPro" id="IPR006073">
    <property type="entry name" value="GTP-bd"/>
</dbReference>
<evidence type="ECO:0000256" key="3">
    <source>
        <dbReference type="ARBA" id="ARBA00007921"/>
    </source>
</evidence>
<reference evidence="19" key="2">
    <citation type="submission" date="2025-09" db="UniProtKB">
        <authorList>
            <consortium name="Ensembl"/>
        </authorList>
    </citation>
    <scope>IDENTIFICATION</scope>
</reference>
<dbReference type="Gene3D" id="3.40.50.300">
    <property type="entry name" value="P-loop containing nucleotide triphosphate hydrolases"/>
    <property type="match status" value="1"/>
</dbReference>
<dbReference type="SUPFAM" id="SSF52540">
    <property type="entry name" value="P-loop containing nucleoside triphosphate hydrolases"/>
    <property type="match status" value="1"/>
</dbReference>
<feature type="region of interest" description="G2" evidence="16">
    <location>
        <begin position="138"/>
        <end position="142"/>
    </location>
</feature>
<dbReference type="GeneTree" id="ENSGT00390000013800"/>
<dbReference type="PROSITE" id="PS51713">
    <property type="entry name" value="G_ERA"/>
    <property type="match status" value="1"/>
</dbReference>
<dbReference type="GO" id="GO:0005743">
    <property type="term" value="C:mitochondrial inner membrane"/>
    <property type="evidence" value="ECO:0007669"/>
    <property type="project" value="UniProtKB-SubCell"/>
</dbReference>
<evidence type="ECO:0000256" key="17">
    <source>
        <dbReference type="SAM" id="MobiDB-lite"/>
    </source>
</evidence>
<dbReference type="GO" id="GO:0000028">
    <property type="term" value="P:ribosomal small subunit assembly"/>
    <property type="evidence" value="ECO:0007669"/>
    <property type="project" value="TreeGrafter"/>
</dbReference>
<keyword evidence="11" id="KW-0496">Mitochondrion</keyword>
<evidence type="ECO:0000256" key="2">
    <source>
        <dbReference type="ARBA" id="ARBA00004637"/>
    </source>
</evidence>
<name>A0A3B3T7A9_9TELE</name>
<dbReference type="AlphaFoldDB" id="A0A3B3T7A9"/>
<organism evidence="19 20">
    <name type="scientific">Paramormyrops kingsleyae</name>
    <dbReference type="NCBI Taxonomy" id="1676925"/>
    <lineage>
        <taxon>Eukaryota</taxon>
        <taxon>Metazoa</taxon>
        <taxon>Chordata</taxon>
        <taxon>Craniata</taxon>
        <taxon>Vertebrata</taxon>
        <taxon>Euteleostomi</taxon>
        <taxon>Actinopterygii</taxon>
        <taxon>Neopterygii</taxon>
        <taxon>Teleostei</taxon>
        <taxon>Osteoglossocephala</taxon>
        <taxon>Osteoglossomorpha</taxon>
        <taxon>Osteoglossiformes</taxon>
        <taxon>Mormyridae</taxon>
        <taxon>Paramormyrops</taxon>
    </lineage>
</organism>
<comment type="subcellular location">
    <subcellularLocation>
        <location evidence="2">Mitochondrion inner membrane</location>
        <topology evidence="2">Peripheral membrane protein</topology>
    </subcellularLocation>
    <subcellularLocation>
        <location evidence="1">Mitochondrion matrix</location>
    </subcellularLocation>
</comment>
<dbReference type="GO" id="GO:0005759">
    <property type="term" value="C:mitochondrial matrix"/>
    <property type="evidence" value="ECO:0007669"/>
    <property type="project" value="UniProtKB-SubCell"/>
</dbReference>
<keyword evidence="5" id="KW-0690">Ribosome biogenesis</keyword>
<dbReference type="GO" id="GO:0043024">
    <property type="term" value="F:ribosomal small subunit binding"/>
    <property type="evidence" value="ECO:0007669"/>
    <property type="project" value="TreeGrafter"/>
</dbReference>
<dbReference type="InterPro" id="IPR027417">
    <property type="entry name" value="P-loop_NTPase"/>
</dbReference>
<evidence type="ECO:0000256" key="16">
    <source>
        <dbReference type="PROSITE-ProRule" id="PRU01050"/>
    </source>
</evidence>
<evidence type="ECO:0000313" key="19">
    <source>
        <dbReference type="Ensembl" id="ENSPKIP00000038545.1"/>
    </source>
</evidence>
<dbReference type="InterPro" id="IPR005662">
    <property type="entry name" value="GTPase_Era-like"/>
</dbReference>
<dbReference type="Proteomes" id="UP000261540">
    <property type="component" value="Unplaced"/>
</dbReference>
<sequence>MALRICRSFLAKSRCFSGSARLAVPFQTASPFLETGDVRCPKASGQTAACFAPASFIAPKALLRGLAKGKATETHDGPCHYASPVHPNDVSVLFRDPDQPENSKILKVAIIGAPNAGKSTLSNQIIGRKVFAVSKKVHTTRSRAQGLLIEDTAQIVILDTPGLTTPSKAKRHHLEKSLLVDPSSSVQEADLVLVVVDASDKWARSKLGFEVLKCLARNTDIPAVLILNKVDLVKEKTTLLDITTGLTEGIVSGKKLRVRPAVRAPSEQRSEAPEVEPAGEEVEGALASSPSGTSKGHLGVEELRRLRTRRGWPHFQDVFMLSAIASEEVEALKRYLVMGAKPGSWQFHSGVLTDQSPEEMCTNAVRERLLEYLPQEVPYNISQTIEMWHETEAGELDIIVKLHVRKENYMKMLIGQGGHMIARIAREAAEDLMDVFQRVVKLKLSVKMEKVKK</sequence>
<evidence type="ECO:0000256" key="13">
    <source>
        <dbReference type="ARBA" id="ARBA00023136"/>
    </source>
</evidence>
<dbReference type="Pfam" id="PF01926">
    <property type="entry name" value="MMR_HSR1"/>
    <property type="match status" value="1"/>
</dbReference>
<evidence type="ECO:0000256" key="6">
    <source>
        <dbReference type="ARBA" id="ARBA00022730"/>
    </source>
</evidence>
<feature type="region of interest" description="G1" evidence="16">
    <location>
        <begin position="112"/>
        <end position="119"/>
    </location>
</feature>
<dbReference type="InterPro" id="IPR015946">
    <property type="entry name" value="KH_dom-like_a/b"/>
</dbReference>
<dbReference type="CDD" id="cd22534">
    <property type="entry name" value="KH-II_Era"/>
    <property type="match status" value="1"/>
</dbReference>
<feature type="region of interest" description="G4" evidence="16">
    <location>
        <begin position="228"/>
        <end position="231"/>
    </location>
</feature>
<reference evidence="19" key="1">
    <citation type="submission" date="2025-08" db="UniProtKB">
        <authorList>
            <consortium name="Ensembl"/>
        </authorList>
    </citation>
    <scope>IDENTIFICATION</scope>
</reference>
<evidence type="ECO:0000256" key="12">
    <source>
        <dbReference type="ARBA" id="ARBA00023134"/>
    </source>
</evidence>
<comment type="function">
    <text evidence="14">Probable GTPase that plays a role in the mitochondrial ribosomal small subunit assembly. Specifically binds the 12S mitochondrial rRNA (12S mt-rRNA) to a 33 nucleotide section delineating the 3' terminal stem-loop region. May act as a chaperone that protects the 12S mt-rRNA on the 28S mitoribosomal subunit during ribosomal small subunit assembly.</text>
</comment>
<dbReference type="GO" id="GO:0005525">
    <property type="term" value="F:GTP binding"/>
    <property type="evidence" value="ECO:0007669"/>
    <property type="project" value="UniProtKB-UniRule"/>
</dbReference>
<evidence type="ECO:0000256" key="1">
    <source>
        <dbReference type="ARBA" id="ARBA00004305"/>
    </source>
</evidence>
<dbReference type="InterPro" id="IPR009019">
    <property type="entry name" value="KH_sf_prok-type"/>
</dbReference>
<protein>
    <recommendedName>
        <fullName evidence="4">GTPase Era, mitochondrial</fullName>
    </recommendedName>
    <alternativeName>
        <fullName evidence="15">ERA-like protein 1</fullName>
    </alternativeName>
</protein>
<dbReference type="PANTHER" id="PTHR42698:SF1">
    <property type="entry name" value="GTPASE ERA, MITOCHONDRIAL"/>
    <property type="match status" value="1"/>
</dbReference>
<evidence type="ECO:0000259" key="18">
    <source>
        <dbReference type="PROSITE" id="PS51713"/>
    </source>
</evidence>
<dbReference type="HAMAP" id="MF_00367">
    <property type="entry name" value="GTPase_Era"/>
    <property type="match status" value="1"/>
</dbReference>
<keyword evidence="8" id="KW-0999">Mitochondrion inner membrane</keyword>
<feature type="region of interest" description="Disordered" evidence="17">
    <location>
        <begin position="261"/>
        <end position="299"/>
    </location>
</feature>
<feature type="compositionally biased region" description="Acidic residues" evidence="17">
    <location>
        <begin position="273"/>
        <end position="283"/>
    </location>
</feature>
<dbReference type="FunFam" id="3.30.300.20:FF:000016">
    <property type="entry name" value="GTPase Era, mitochondrial isoform 1"/>
    <property type="match status" value="1"/>
</dbReference>
<evidence type="ECO:0000256" key="10">
    <source>
        <dbReference type="ARBA" id="ARBA00022946"/>
    </source>
</evidence>
<evidence type="ECO:0000256" key="7">
    <source>
        <dbReference type="ARBA" id="ARBA00022741"/>
    </source>
</evidence>
<feature type="region of interest" description="G5" evidence="16">
    <location>
        <begin position="321"/>
        <end position="323"/>
    </location>
</feature>
<evidence type="ECO:0000256" key="9">
    <source>
        <dbReference type="ARBA" id="ARBA00022884"/>
    </source>
</evidence>
<dbReference type="NCBIfam" id="TIGR00231">
    <property type="entry name" value="small_GTP"/>
    <property type="match status" value="1"/>
</dbReference>
<keyword evidence="10" id="KW-0809">Transit peptide</keyword>
<dbReference type="InterPro" id="IPR005225">
    <property type="entry name" value="Small_GTP-bd"/>
</dbReference>
<keyword evidence="6" id="KW-0699">rRNA-binding</keyword>